<dbReference type="EMBL" id="LSMT01001132">
    <property type="protein sequence ID" value="PFX12933.1"/>
    <property type="molecule type" value="Genomic_DNA"/>
</dbReference>
<keyword evidence="3" id="KW-1185">Reference proteome</keyword>
<comment type="caution">
    <text evidence="2">The sequence shown here is derived from an EMBL/GenBank/DDBJ whole genome shotgun (WGS) entry which is preliminary data.</text>
</comment>
<reference evidence="3" key="1">
    <citation type="journal article" date="2017" name="bioRxiv">
        <title>Comparative analysis of the genomes of Stylophora pistillata and Acropora digitifera provides evidence for extensive differences between species of corals.</title>
        <authorList>
            <person name="Voolstra C.R."/>
            <person name="Li Y."/>
            <person name="Liew Y.J."/>
            <person name="Baumgarten S."/>
            <person name="Zoccola D."/>
            <person name="Flot J.-F."/>
            <person name="Tambutte S."/>
            <person name="Allemand D."/>
            <person name="Aranda M."/>
        </authorList>
    </citation>
    <scope>NUCLEOTIDE SEQUENCE [LARGE SCALE GENOMIC DNA]</scope>
</reference>
<evidence type="ECO:0000313" key="3">
    <source>
        <dbReference type="Proteomes" id="UP000225706"/>
    </source>
</evidence>
<gene>
    <name evidence="2" type="ORF">AWC38_SpisGene23040</name>
</gene>
<evidence type="ECO:0000256" key="1">
    <source>
        <dbReference type="SAM" id="MobiDB-lite"/>
    </source>
</evidence>
<protein>
    <submittedName>
        <fullName evidence="2">Uncharacterized protein</fullName>
    </submittedName>
</protein>
<feature type="region of interest" description="Disordered" evidence="1">
    <location>
        <begin position="194"/>
        <end position="228"/>
    </location>
</feature>
<name>A0A2B4R7Y1_STYPI</name>
<evidence type="ECO:0000313" key="2">
    <source>
        <dbReference type="EMBL" id="PFX12933.1"/>
    </source>
</evidence>
<feature type="compositionally biased region" description="Low complexity" evidence="1">
    <location>
        <begin position="203"/>
        <end position="224"/>
    </location>
</feature>
<dbReference type="AlphaFoldDB" id="A0A2B4R7Y1"/>
<accession>A0A2B4R7Y1</accession>
<organism evidence="2 3">
    <name type="scientific">Stylophora pistillata</name>
    <name type="common">Smooth cauliflower coral</name>
    <dbReference type="NCBI Taxonomy" id="50429"/>
    <lineage>
        <taxon>Eukaryota</taxon>
        <taxon>Metazoa</taxon>
        <taxon>Cnidaria</taxon>
        <taxon>Anthozoa</taxon>
        <taxon>Hexacorallia</taxon>
        <taxon>Scleractinia</taxon>
        <taxon>Astrocoeniina</taxon>
        <taxon>Pocilloporidae</taxon>
        <taxon>Stylophora</taxon>
    </lineage>
</organism>
<proteinExistence type="predicted"/>
<sequence>MASTEFFFDALFSYVSLPPEVLPTVPATVIVPTVSLVVQRIKSAEKDVTSVHTTTSAERASNAVIANASVFGLLASVHTTSNVDRASSAVPANASIVRFLVPVRTTTNAMAVSNAVTKIASVACLLVPVRTTTNATVASNAGTENASVVCFLVPVRTTTNVALEWIVVGECVRLTVVGALGLFQPTAATTVRFSSDTHDDDAASTSSSADELQSDSSRFQSGSSALLKQSITTKPESFTARTSLSGADAGCCKR</sequence>
<dbReference type="Proteomes" id="UP000225706">
    <property type="component" value="Unassembled WGS sequence"/>
</dbReference>